<feature type="compositionally biased region" description="Pro residues" evidence="2">
    <location>
        <begin position="239"/>
        <end position="251"/>
    </location>
</feature>
<keyword evidence="4" id="KW-1185">Reference proteome</keyword>
<evidence type="ECO:0000256" key="2">
    <source>
        <dbReference type="SAM" id="MobiDB-lite"/>
    </source>
</evidence>
<proteinExistence type="predicted"/>
<feature type="region of interest" description="Disordered" evidence="2">
    <location>
        <begin position="235"/>
        <end position="301"/>
    </location>
</feature>
<evidence type="ECO:0000313" key="3">
    <source>
        <dbReference type="EMBL" id="PIB73354.1"/>
    </source>
</evidence>
<name>A0A2G5P626_9MYCO</name>
<protein>
    <recommendedName>
        <fullName evidence="5">Proline-rich 28 kDa antigen</fullName>
    </recommendedName>
</protein>
<dbReference type="STRING" id="85968.GCA_900073015_00804"/>
<gene>
    <name evidence="3" type="ORF">CQY22_017165</name>
</gene>
<evidence type="ECO:0000256" key="1">
    <source>
        <dbReference type="ARBA" id="ARBA00022729"/>
    </source>
</evidence>
<dbReference type="OrthoDB" id="4752473at2"/>
<organism evidence="3 4">
    <name type="scientific">Mycolicibacterium brumae</name>
    <dbReference type="NCBI Taxonomy" id="85968"/>
    <lineage>
        <taxon>Bacteria</taxon>
        <taxon>Bacillati</taxon>
        <taxon>Actinomycetota</taxon>
        <taxon>Actinomycetes</taxon>
        <taxon>Mycobacteriales</taxon>
        <taxon>Mycobacteriaceae</taxon>
        <taxon>Mycolicibacterium</taxon>
    </lineage>
</organism>
<feature type="compositionally biased region" description="Polar residues" evidence="2">
    <location>
        <begin position="281"/>
        <end position="292"/>
    </location>
</feature>
<comment type="caution">
    <text evidence="3">The sequence shown here is derived from an EMBL/GenBank/DDBJ whole genome shotgun (WGS) entry which is preliminary data.</text>
</comment>
<dbReference type="AlphaFoldDB" id="A0A2G5P626"/>
<dbReference type="EMBL" id="PDCN02000033">
    <property type="protein sequence ID" value="PIB73354.1"/>
    <property type="molecule type" value="Genomic_DNA"/>
</dbReference>
<evidence type="ECO:0000313" key="4">
    <source>
        <dbReference type="Proteomes" id="UP000230551"/>
    </source>
</evidence>
<dbReference type="Proteomes" id="UP000230551">
    <property type="component" value="Unassembled WGS sequence"/>
</dbReference>
<dbReference type="Pfam" id="PF10738">
    <property type="entry name" value="Lpp-LpqN"/>
    <property type="match status" value="1"/>
</dbReference>
<feature type="compositionally biased region" description="Low complexity" evidence="2">
    <location>
        <begin position="252"/>
        <end position="275"/>
    </location>
</feature>
<evidence type="ECO:0008006" key="5">
    <source>
        <dbReference type="Google" id="ProtNLM"/>
    </source>
</evidence>
<feature type="region of interest" description="Disordered" evidence="2">
    <location>
        <begin position="14"/>
        <end position="33"/>
    </location>
</feature>
<keyword evidence="1" id="KW-0732">Signal</keyword>
<sequence length="301" mass="30339">MAAASVVGLPAASADPIPVLPGPTPAPTAPAVTPAADPLTAPHGAGITPVTPTQVALAPATSGTLFEYFDGHGVKMEPQQAATFRALSIALPVPTGWTQVPDPNVPDAFAVIADRNGGDGLYTSNAQLTVYKLVGEFDPNDAITHGFIDAQALPKWQTTDASLQPYGGFPSSRIEGTFRENDSTVNTFRRHVIASTGTDRYLVSLSVNTSVNQVVASADATDAIANGFRVTDPAAAPAAPAPGQPTAPGPNAPAQLTQPAVPGQAPAAVAPSPVSTIPGRATTTLPGASSTPLAVPVSAPR</sequence>
<dbReference type="RefSeq" id="WP_090586660.1">
    <property type="nucleotide sequence ID" value="NZ_CP104302.1"/>
</dbReference>
<dbReference type="Gene3D" id="3.40.1000.10">
    <property type="entry name" value="Mog1/PsbP, alpha/beta/alpha sandwich"/>
    <property type="match status" value="1"/>
</dbReference>
<feature type="compositionally biased region" description="Pro residues" evidence="2">
    <location>
        <begin position="18"/>
        <end position="28"/>
    </location>
</feature>
<dbReference type="InterPro" id="IPR019674">
    <property type="entry name" value="Lipoprotein_LpqN/LpqT-like"/>
</dbReference>
<accession>A0A2G5P626</accession>
<reference evidence="3 4" key="1">
    <citation type="journal article" date="2017" name="Infect. Genet. Evol.">
        <title>The new phylogeny of the genus Mycobacterium: The old and the news.</title>
        <authorList>
            <person name="Tortoli E."/>
            <person name="Fedrizzi T."/>
            <person name="Meehan C.J."/>
            <person name="Trovato A."/>
            <person name="Grottola A."/>
            <person name="Giacobazzi E."/>
            <person name="Serpini G.F."/>
            <person name="Tagliazucchi S."/>
            <person name="Fabio A."/>
            <person name="Bettua C."/>
            <person name="Bertorelli R."/>
            <person name="Frascaro F."/>
            <person name="De Sanctis V."/>
            <person name="Pecorari M."/>
            <person name="Jousson O."/>
            <person name="Segata N."/>
            <person name="Cirillo D.M."/>
        </authorList>
    </citation>
    <scope>NUCLEOTIDE SEQUENCE [LARGE SCALE GENOMIC DNA]</scope>
    <source>
        <strain evidence="3 4">CIP1034565</strain>
    </source>
</reference>